<feature type="chain" id="PRO_5017306197" evidence="1">
    <location>
        <begin position="19"/>
        <end position="214"/>
    </location>
</feature>
<feature type="signal peptide" evidence="1">
    <location>
        <begin position="1"/>
        <end position="18"/>
    </location>
</feature>
<accession>A0A395SXW8</accession>
<sequence>MRFAITTISTILVGAASAAVAKYEAGTEVQGFKLPEGLTDGFYVAYFDDAGNEVHEMVNVPISSGAMSGLPLSTSTIGNDEGKLHARAAELYCGCGFKMNTRDCDAAVEDLKVQSDRCYADKKKCNHLIDRKMSWYSIRGSVVAFACNWFWEPVAMGRRDYLTDVMARITKNCGLYVPGTYTSSEGGVPYYGYMNYRAGLDFCMDSDSSNRPRC</sequence>
<dbReference type="STRING" id="694270.A0A395SXW8"/>
<dbReference type="EMBL" id="PXOG01000109">
    <property type="protein sequence ID" value="RGP76805.1"/>
    <property type="molecule type" value="Genomic_DNA"/>
</dbReference>
<organism evidence="2 3">
    <name type="scientific">Fusarium longipes</name>
    <dbReference type="NCBI Taxonomy" id="694270"/>
    <lineage>
        <taxon>Eukaryota</taxon>
        <taxon>Fungi</taxon>
        <taxon>Dikarya</taxon>
        <taxon>Ascomycota</taxon>
        <taxon>Pezizomycotina</taxon>
        <taxon>Sordariomycetes</taxon>
        <taxon>Hypocreomycetidae</taxon>
        <taxon>Hypocreales</taxon>
        <taxon>Nectriaceae</taxon>
        <taxon>Fusarium</taxon>
    </lineage>
</organism>
<dbReference type="OrthoDB" id="5006988at2759"/>
<evidence type="ECO:0000313" key="2">
    <source>
        <dbReference type="EMBL" id="RGP76805.1"/>
    </source>
</evidence>
<comment type="caution">
    <text evidence="2">The sequence shown here is derived from an EMBL/GenBank/DDBJ whole genome shotgun (WGS) entry which is preliminary data.</text>
</comment>
<proteinExistence type="predicted"/>
<evidence type="ECO:0000256" key="1">
    <source>
        <dbReference type="SAM" id="SignalP"/>
    </source>
</evidence>
<dbReference type="AlphaFoldDB" id="A0A395SXW8"/>
<name>A0A395SXW8_9HYPO</name>
<keyword evidence="3" id="KW-1185">Reference proteome</keyword>
<gene>
    <name evidence="2" type="ORF">FLONG3_5073</name>
</gene>
<dbReference type="Proteomes" id="UP000266234">
    <property type="component" value="Unassembled WGS sequence"/>
</dbReference>
<reference evidence="2 3" key="1">
    <citation type="journal article" date="2018" name="PLoS Pathog.">
        <title>Evolution of structural diversity of trichothecenes, a family of toxins produced by plant pathogenic and entomopathogenic fungi.</title>
        <authorList>
            <person name="Proctor R.H."/>
            <person name="McCormick S.P."/>
            <person name="Kim H.S."/>
            <person name="Cardoza R.E."/>
            <person name="Stanley A.M."/>
            <person name="Lindo L."/>
            <person name="Kelly A."/>
            <person name="Brown D.W."/>
            <person name="Lee T."/>
            <person name="Vaughan M.M."/>
            <person name="Alexander N.J."/>
            <person name="Busman M."/>
            <person name="Gutierrez S."/>
        </authorList>
    </citation>
    <scope>NUCLEOTIDE SEQUENCE [LARGE SCALE GENOMIC DNA]</scope>
    <source>
        <strain evidence="2 3">NRRL 20695</strain>
    </source>
</reference>
<evidence type="ECO:0000313" key="3">
    <source>
        <dbReference type="Proteomes" id="UP000266234"/>
    </source>
</evidence>
<keyword evidence="1" id="KW-0732">Signal</keyword>
<protein>
    <submittedName>
        <fullName evidence="2">Uncharacterized protein</fullName>
    </submittedName>
</protein>